<evidence type="ECO:0000313" key="6">
    <source>
        <dbReference type="Proteomes" id="UP000518300"/>
    </source>
</evidence>
<reference evidence="5 6" key="1">
    <citation type="submission" date="2020-04" db="EMBL/GenBank/DDBJ databases">
        <title>Draft genome of Pyxidicoccus fallax type strain.</title>
        <authorList>
            <person name="Whitworth D.E."/>
        </authorList>
    </citation>
    <scope>NUCLEOTIDE SEQUENCE [LARGE SCALE GENOMIC DNA]</scope>
    <source>
        <strain evidence="5 6">DSM 14698</strain>
    </source>
</reference>
<dbReference type="AlphaFoldDB" id="A0A848LTY0"/>
<keyword evidence="1 5" id="KW-0489">Methyltransferase</keyword>
<dbReference type="GO" id="GO:0008990">
    <property type="term" value="F:rRNA (guanine-N2-)-methyltransferase activity"/>
    <property type="evidence" value="ECO:0007669"/>
    <property type="project" value="TreeGrafter"/>
</dbReference>
<comment type="caution">
    <text evidence="5">The sequence shown here is derived from an EMBL/GenBank/DDBJ whole genome shotgun (WGS) entry which is preliminary data.</text>
</comment>
<evidence type="ECO:0000256" key="1">
    <source>
        <dbReference type="ARBA" id="ARBA00022603"/>
    </source>
</evidence>
<feature type="domain" description="Ribosomal RNA large subunit methyltransferase K/L-like methyltransferase" evidence="3">
    <location>
        <begin position="170"/>
        <end position="374"/>
    </location>
</feature>
<dbReference type="Gene3D" id="3.40.50.150">
    <property type="entry name" value="Vaccinia Virus protein VP39"/>
    <property type="match status" value="1"/>
</dbReference>
<evidence type="ECO:0000259" key="4">
    <source>
        <dbReference type="Pfam" id="PF22020"/>
    </source>
</evidence>
<dbReference type="SUPFAM" id="SSF53335">
    <property type="entry name" value="S-adenosyl-L-methionine-dependent methyltransferases"/>
    <property type="match status" value="1"/>
</dbReference>
<organism evidence="5 6">
    <name type="scientific">Pyxidicoccus fallax</name>
    <dbReference type="NCBI Taxonomy" id="394095"/>
    <lineage>
        <taxon>Bacteria</taxon>
        <taxon>Pseudomonadati</taxon>
        <taxon>Myxococcota</taxon>
        <taxon>Myxococcia</taxon>
        <taxon>Myxococcales</taxon>
        <taxon>Cystobacterineae</taxon>
        <taxon>Myxococcaceae</taxon>
        <taxon>Pyxidicoccus</taxon>
    </lineage>
</organism>
<sequence>MGAPVTSPRADEHLFVSTLPGLEPALEAEASALGWRPRRVEGGVEVVGPAGLHQEANLRLRTASRVLLRVGTFRASDSDTLSERLGALDLSHVWDGRTPPRLSVSLHRSPVPGPDVVFSSAAYAWGLPSLERAGPLDEEGGGPGLTLLVRVEGDAFTVSADTSGEPLHRRGYRQEVSRAPLRETLASGILLLAGYDGTQPLVDPMCGSGTFLVEGAWLSMHRAPGLLRAFAFESFPGFDASAWARRKARAEADALPAPRAALHGFDINAGSLGTARRNARRAGVTLALERRDARTLTPPVEGPGLVVVNPPYGKRVGEAEDLPGLYRALGHTLRQGFAGWRAAVILPDEAALLQALDLPGARSLPVRNGGLRCRLLLWGASPA</sequence>
<protein>
    <submittedName>
        <fullName evidence="5">RNA methyltransferase</fullName>
    </submittedName>
</protein>
<dbReference type="RefSeq" id="WP_169350261.1">
    <property type="nucleotide sequence ID" value="NZ_JABBJJ010000292.1"/>
</dbReference>
<evidence type="ECO:0000313" key="5">
    <source>
        <dbReference type="EMBL" id="NMO21062.1"/>
    </source>
</evidence>
<dbReference type="Pfam" id="PF01170">
    <property type="entry name" value="UPF0020"/>
    <property type="match status" value="1"/>
</dbReference>
<feature type="domain" description="RlmL ferredoxin-like" evidence="4">
    <location>
        <begin position="14"/>
        <end position="67"/>
    </location>
</feature>
<dbReference type="Gene3D" id="3.30.2130.30">
    <property type="match status" value="1"/>
</dbReference>
<dbReference type="InterPro" id="IPR002052">
    <property type="entry name" value="DNA_methylase_N6_adenine_CS"/>
</dbReference>
<accession>A0A848LTY0</accession>
<name>A0A848LTY0_9BACT</name>
<dbReference type="InterPro" id="IPR029063">
    <property type="entry name" value="SAM-dependent_MTases_sf"/>
</dbReference>
<dbReference type="GO" id="GO:0070043">
    <property type="term" value="F:rRNA (guanine-N7-)-methyltransferase activity"/>
    <property type="evidence" value="ECO:0007669"/>
    <property type="project" value="TreeGrafter"/>
</dbReference>
<dbReference type="PANTHER" id="PTHR47313:SF1">
    <property type="entry name" value="RIBOSOMAL RNA LARGE SUBUNIT METHYLTRANSFERASE K_L"/>
    <property type="match status" value="1"/>
</dbReference>
<dbReference type="EMBL" id="JABBJJ010000292">
    <property type="protein sequence ID" value="NMO21062.1"/>
    <property type="molecule type" value="Genomic_DNA"/>
</dbReference>
<dbReference type="CDD" id="cd11715">
    <property type="entry name" value="THUMP_AdoMetMT"/>
    <property type="match status" value="1"/>
</dbReference>
<dbReference type="PANTHER" id="PTHR47313">
    <property type="entry name" value="RIBOSOMAL RNA LARGE SUBUNIT METHYLTRANSFERASE K/L"/>
    <property type="match status" value="1"/>
</dbReference>
<keyword evidence="6" id="KW-1185">Reference proteome</keyword>
<evidence type="ECO:0000259" key="3">
    <source>
        <dbReference type="Pfam" id="PF01170"/>
    </source>
</evidence>
<dbReference type="Pfam" id="PF22020">
    <property type="entry name" value="RlmL_1st"/>
    <property type="match status" value="1"/>
</dbReference>
<evidence type="ECO:0000256" key="2">
    <source>
        <dbReference type="ARBA" id="ARBA00022679"/>
    </source>
</evidence>
<dbReference type="PROSITE" id="PS00092">
    <property type="entry name" value="N6_MTASE"/>
    <property type="match status" value="1"/>
</dbReference>
<gene>
    <name evidence="5" type="ORF">HG543_40370</name>
</gene>
<proteinExistence type="predicted"/>
<dbReference type="Proteomes" id="UP000518300">
    <property type="component" value="Unassembled WGS sequence"/>
</dbReference>
<dbReference type="InterPro" id="IPR054170">
    <property type="entry name" value="RlmL_1st"/>
</dbReference>
<dbReference type="InterPro" id="IPR000241">
    <property type="entry name" value="RlmKL-like_Mtase"/>
</dbReference>
<dbReference type="GO" id="GO:0003676">
    <property type="term" value="F:nucleic acid binding"/>
    <property type="evidence" value="ECO:0007669"/>
    <property type="project" value="InterPro"/>
</dbReference>
<keyword evidence="2 5" id="KW-0808">Transferase</keyword>